<protein>
    <submittedName>
        <fullName evidence="2">Uncharacterized protein</fullName>
    </submittedName>
</protein>
<organism evidence="2">
    <name type="scientific">Colletotrichum fructicola (strain Nara gc5)</name>
    <name type="common">Anthracnose fungus</name>
    <name type="synonym">Colletotrichum gloeosporioides (strain Nara gc5)</name>
    <dbReference type="NCBI Taxonomy" id="1213859"/>
    <lineage>
        <taxon>Eukaryota</taxon>
        <taxon>Fungi</taxon>
        <taxon>Dikarya</taxon>
        <taxon>Ascomycota</taxon>
        <taxon>Pezizomycotina</taxon>
        <taxon>Sordariomycetes</taxon>
        <taxon>Hypocreomycetidae</taxon>
        <taxon>Glomerellales</taxon>
        <taxon>Glomerellaceae</taxon>
        <taxon>Colletotrichum</taxon>
        <taxon>Colletotrichum gloeosporioides species complex</taxon>
    </lineage>
</organism>
<proteinExistence type="predicted"/>
<sequence>MRNSGANTSRPLRPRAARLAPDKPPSETTVIGPLHAAVSSASQAILRSDTALAAYWENICTAFIASGITTPFADWMTQTFGNQHNLLTLVRAAFATQWRHIEESCSREEVGRRRSAAHRLGLDEIWLLYLWFGASVQSQRCWKKLPPGSAISARQLFIELRRIREQQPRGKHYLEKSFGPREFEIACGALTGNKATNSQRQRSGKRLLIE</sequence>
<name>L2FJZ6_COLFN</name>
<feature type="region of interest" description="Disordered" evidence="1">
    <location>
        <begin position="1"/>
        <end position="27"/>
    </location>
</feature>
<accession>L2FJZ6</accession>
<reference evidence="2" key="1">
    <citation type="submission" date="2012-08" db="EMBL/GenBank/DDBJ databases">
        <title>Genome analysis of Colletotrichum orbiculare and Colletotrichum fructicola.</title>
        <authorList>
            <person name="Gan P.H.P."/>
            <person name="Ikeda K."/>
            <person name="Irieda H."/>
            <person name="Narusaka M."/>
            <person name="O'Connell R.J."/>
            <person name="Narusaka Y."/>
            <person name="Takano Y."/>
            <person name="Kubo Y."/>
            <person name="Shirasu K."/>
        </authorList>
    </citation>
    <scope>NUCLEOTIDE SEQUENCE</scope>
    <source>
        <strain evidence="2">Nara gc5</strain>
    </source>
</reference>
<evidence type="ECO:0000313" key="2">
    <source>
        <dbReference type="EMBL" id="ELA26063.1"/>
    </source>
</evidence>
<dbReference type="EMBL" id="KB021083">
    <property type="protein sequence ID" value="ELA26063.1"/>
    <property type="molecule type" value="Genomic_DNA"/>
</dbReference>
<dbReference type="AlphaFoldDB" id="L2FJZ6"/>
<evidence type="ECO:0000256" key="1">
    <source>
        <dbReference type="SAM" id="MobiDB-lite"/>
    </source>
</evidence>
<dbReference type="HOGENOM" id="CLU_1310018_0_0_1"/>
<gene>
    <name evidence="2" type="ORF">CGGC5_12890</name>
</gene>